<keyword evidence="3" id="KW-1185">Reference proteome</keyword>
<accession>A0A0V0R9G7</accession>
<organism evidence="2 3">
    <name type="scientific">Pseudocohnilembus persalinus</name>
    <name type="common">Ciliate</name>
    <dbReference type="NCBI Taxonomy" id="266149"/>
    <lineage>
        <taxon>Eukaryota</taxon>
        <taxon>Sar</taxon>
        <taxon>Alveolata</taxon>
        <taxon>Ciliophora</taxon>
        <taxon>Intramacronucleata</taxon>
        <taxon>Oligohymenophorea</taxon>
        <taxon>Scuticociliatia</taxon>
        <taxon>Philasterida</taxon>
        <taxon>Pseudocohnilembidae</taxon>
        <taxon>Pseudocohnilembus</taxon>
    </lineage>
</organism>
<comment type="caution">
    <text evidence="2">The sequence shown here is derived from an EMBL/GenBank/DDBJ whole genome shotgun (WGS) entry which is preliminary data.</text>
</comment>
<dbReference type="EMBL" id="LDAU01000007">
    <property type="protein sequence ID" value="KRX11115.1"/>
    <property type="molecule type" value="Genomic_DNA"/>
</dbReference>
<dbReference type="AlphaFoldDB" id="A0A0V0R9G7"/>
<dbReference type="OrthoDB" id="286906at2759"/>
<dbReference type="InterPro" id="IPR006212">
    <property type="entry name" value="Furin_repeat"/>
</dbReference>
<sequence>MSVNETQISQEPVDIYDKLHVESGHYNQNIISLDHFDFQVHGFTIHDGEYYTPVIQFSQKVKGIQFVQDQKKSDISQQWLMPSCSYAKNTQTLLLTYKATIIDQSLPDYASSEVMKGKIQFSEKFDNFYPQFFDSIYQSNFLIVNNDVVSLDDEYYAISSIIFPPQDKYQYFYQSDAQGNSEDFYKVELYFAIYDQNDQECSDFCQTCLNDTSICQTCISSRISLPLCDQCSISDPPRIEEENCRCPDTYYDNGKDHQCQVCNKQCLTCESHALNCTSCPKENYKPESQCTKCIDGYYNYNGYTDNCLLKCPSECKTCYNYEQCLTCKENYTYNPYTMKCQICENHYIWNQFSKQCQKCLYYQKECVLICPLNTKLNENTFVCQEINYEIKSNVQSYYLFGGIYCLYLVILYFIIGRKVVKILRQRFNGRGQGRQNQQQYQQVQNQNNVNNNIISNDINQRQNQLITTEQSESNLLNQNSLSSLNTESPLKKSKRKVSQRFRKISQHNLLQSQNLDIIQETQREDRPKEQGQSIIIDEEEEEEQKQQKNQKLSQNQQDQYLLNNQLSDDIYLHTQQTEQQQQQLINTSMILNQNEEIRQVDENFEEKIDFENKIQPKNTSQILNQSNQQNENSQQNSQNILYQNSNLVASMIKDRKKKRNQQQVFSQTLSQFQIKDSQQMQTSQLIENNNNNQLSQNLDVKNNNKNISINIKDQSTFKVSDFQDFIN</sequence>
<name>A0A0V0R9G7_PSEPJ</name>
<keyword evidence="1" id="KW-1133">Transmembrane helix</keyword>
<dbReference type="SUPFAM" id="SSF57184">
    <property type="entry name" value="Growth factor receptor domain"/>
    <property type="match status" value="1"/>
</dbReference>
<dbReference type="InParanoid" id="A0A0V0R9G7"/>
<dbReference type="PANTHER" id="PTHR15332">
    <property type="entry name" value="PROPROTEIN CONVERTASE SUBTILISIN_KEXIN TYPE 5-LIKE"/>
    <property type="match status" value="1"/>
</dbReference>
<proteinExistence type="predicted"/>
<evidence type="ECO:0000256" key="1">
    <source>
        <dbReference type="SAM" id="Phobius"/>
    </source>
</evidence>
<keyword evidence="1" id="KW-0812">Transmembrane</keyword>
<reference evidence="2 3" key="1">
    <citation type="journal article" date="2015" name="Sci. Rep.">
        <title>Genome of the facultative scuticociliatosis pathogen Pseudocohnilembus persalinus provides insight into its virulence through horizontal gene transfer.</title>
        <authorList>
            <person name="Xiong J."/>
            <person name="Wang G."/>
            <person name="Cheng J."/>
            <person name="Tian M."/>
            <person name="Pan X."/>
            <person name="Warren A."/>
            <person name="Jiang C."/>
            <person name="Yuan D."/>
            <person name="Miao W."/>
        </authorList>
    </citation>
    <scope>NUCLEOTIDE SEQUENCE [LARGE SCALE GENOMIC DNA]</scope>
    <source>
        <strain evidence="2">36N120E</strain>
    </source>
</reference>
<dbReference type="PANTHER" id="PTHR15332:SF175">
    <property type="entry name" value="PROPROTEIN CONVERTASE SUBTILISIN_KEXIN TYPE 5-LIKE"/>
    <property type="match status" value="1"/>
</dbReference>
<dbReference type="SMART" id="SM00261">
    <property type="entry name" value="FU"/>
    <property type="match status" value="3"/>
</dbReference>
<dbReference type="Gene3D" id="2.10.220.10">
    <property type="entry name" value="Hormone Receptor, Insulin-like Growth Factor Receptor 1, Chain A, domain 2"/>
    <property type="match status" value="1"/>
</dbReference>
<dbReference type="InterPro" id="IPR009030">
    <property type="entry name" value="Growth_fac_rcpt_cys_sf"/>
</dbReference>
<protein>
    <submittedName>
        <fullName evidence="2">Insulin-like growth factor binding protein, N-terminal</fullName>
    </submittedName>
</protein>
<gene>
    <name evidence="2" type="ORF">PPERSA_05224</name>
</gene>
<feature type="transmembrane region" description="Helical" evidence="1">
    <location>
        <begin position="397"/>
        <end position="415"/>
    </location>
</feature>
<evidence type="ECO:0000313" key="2">
    <source>
        <dbReference type="EMBL" id="KRX11115.1"/>
    </source>
</evidence>
<dbReference type="CDD" id="cd00064">
    <property type="entry name" value="FU"/>
    <property type="match status" value="2"/>
</dbReference>
<keyword evidence="1" id="KW-0472">Membrane</keyword>
<evidence type="ECO:0000313" key="3">
    <source>
        <dbReference type="Proteomes" id="UP000054937"/>
    </source>
</evidence>
<dbReference type="Proteomes" id="UP000054937">
    <property type="component" value="Unassembled WGS sequence"/>
</dbReference>